<accession>A0ACC1B6H6</accession>
<dbReference type="EMBL" id="CM047902">
    <property type="protein sequence ID" value="KAJ0094486.1"/>
    <property type="molecule type" value="Genomic_DNA"/>
</dbReference>
<evidence type="ECO:0000313" key="2">
    <source>
        <dbReference type="Proteomes" id="UP001164250"/>
    </source>
</evidence>
<keyword evidence="2" id="KW-1185">Reference proteome</keyword>
<sequence>MGSFSADECFPYVGWIVDRLSGYNAKLERVFKEFDAFFHQIIRDHLKPDVKKQEPEDIIDVMLKIEREQTESCRGARLTNDHIKAVLSVEIRIAPGDQFVINGWLVRFSRGVVSPMVATREANIQEETGKSRCQPCSISYLGLVQRPTAIAGEQVMTPKGGPEKLKKLAKILKDTKKRNNPKCSIGLATGIVLQLIWQLMWEEAEPESKDKLESGRKLGWSSGWKGCER</sequence>
<reference evidence="2" key="1">
    <citation type="journal article" date="2023" name="G3 (Bethesda)">
        <title>Genome assembly and association tests identify interacting loci associated with vigor, precocity, and sex in interspecific pistachio rootstocks.</title>
        <authorList>
            <person name="Palmer W."/>
            <person name="Jacygrad E."/>
            <person name="Sagayaradj S."/>
            <person name="Cavanaugh K."/>
            <person name="Han R."/>
            <person name="Bertier L."/>
            <person name="Beede B."/>
            <person name="Kafkas S."/>
            <person name="Golino D."/>
            <person name="Preece J."/>
            <person name="Michelmore R."/>
        </authorList>
    </citation>
    <scope>NUCLEOTIDE SEQUENCE [LARGE SCALE GENOMIC DNA]</scope>
</reference>
<proteinExistence type="predicted"/>
<name>A0ACC1B6H6_9ROSI</name>
<organism evidence="1 2">
    <name type="scientific">Pistacia atlantica</name>
    <dbReference type="NCBI Taxonomy" id="434234"/>
    <lineage>
        <taxon>Eukaryota</taxon>
        <taxon>Viridiplantae</taxon>
        <taxon>Streptophyta</taxon>
        <taxon>Embryophyta</taxon>
        <taxon>Tracheophyta</taxon>
        <taxon>Spermatophyta</taxon>
        <taxon>Magnoliopsida</taxon>
        <taxon>eudicotyledons</taxon>
        <taxon>Gunneridae</taxon>
        <taxon>Pentapetalae</taxon>
        <taxon>rosids</taxon>
        <taxon>malvids</taxon>
        <taxon>Sapindales</taxon>
        <taxon>Anacardiaceae</taxon>
        <taxon>Pistacia</taxon>
    </lineage>
</organism>
<gene>
    <name evidence="1" type="ORF">Patl1_16006</name>
</gene>
<comment type="caution">
    <text evidence="1">The sequence shown here is derived from an EMBL/GenBank/DDBJ whole genome shotgun (WGS) entry which is preliminary data.</text>
</comment>
<protein>
    <submittedName>
        <fullName evidence="1">Uncharacterized protein</fullName>
    </submittedName>
</protein>
<dbReference type="Proteomes" id="UP001164250">
    <property type="component" value="Chromosome 6"/>
</dbReference>
<evidence type="ECO:0000313" key="1">
    <source>
        <dbReference type="EMBL" id="KAJ0094486.1"/>
    </source>
</evidence>